<name>A0A0F8YCF6_9ZZZZ</name>
<gene>
    <name evidence="1" type="ORF">LCGC14_3110980</name>
</gene>
<organism evidence="1">
    <name type="scientific">marine sediment metagenome</name>
    <dbReference type="NCBI Taxonomy" id="412755"/>
    <lineage>
        <taxon>unclassified sequences</taxon>
        <taxon>metagenomes</taxon>
        <taxon>ecological metagenomes</taxon>
    </lineage>
</organism>
<dbReference type="AlphaFoldDB" id="A0A0F8YCF6"/>
<feature type="non-terminal residue" evidence="1">
    <location>
        <position position="110"/>
    </location>
</feature>
<sequence length="110" mass="13305">MLEAIERVEVSFRTRFAYVLATKHDSHAYLNPDYFKSERKYQQCIANLREELNRSRETFIEHYRTKYDDPELPPIWAICEVMSFGQLSKWFQNLKHRADRKAIADIYKID</sequence>
<comment type="caution">
    <text evidence="1">The sequence shown here is derived from an EMBL/GenBank/DDBJ whole genome shotgun (WGS) entry which is preliminary data.</text>
</comment>
<reference evidence="1" key="1">
    <citation type="journal article" date="2015" name="Nature">
        <title>Complex archaea that bridge the gap between prokaryotes and eukaryotes.</title>
        <authorList>
            <person name="Spang A."/>
            <person name="Saw J.H."/>
            <person name="Jorgensen S.L."/>
            <person name="Zaremba-Niedzwiedzka K."/>
            <person name="Martijn J."/>
            <person name="Lind A.E."/>
            <person name="van Eijk R."/>
            <person name="Schleper C."/>
            <person name="Guy L."/>
            <person name="Ettema T.J."/>
        </authorList>
    </citation>
    <scope>NUCLEOTIDE SEQUENCE</scope>
</reference>
<dbReference type="EMBL" id="LAZR01067313">
    <property type="protein sequence ID" value="KKK51834.1"/>
    <property type="molecule type" value="Genomic_DNA"/>
</dbReference>
<protein>
    <submittedName>
        <fullName evidence="1">Uncharacterized protein</fullName>
    </submittedName>
</protein>
<accession>A0A0F8YCF6</accession>
<dbReference type="InterPro" id="IPR011664">
    <property type="entry name" value="Abi_system_AbiD/AbiF-like"/>
</dbReference>
<evidence type="ECO:0000313" key="1">
    <source>
        <dbReference type="EMBL" id="KKK51834.1"/>
    </source>
</evidence>
<proteinExistence type="predicted"/>
<dbReference type="Pfam" id="PF07751">
    <property type="entry name" value="Abi_2"/>
    <property type="match status" value="1"/>
</dbReference>